<organism evidence="1 3">
    <name type="scientific">Didymodactylos carnosus</name>
    <dbReference type="NCBI Taxonomy" id="1234261"/>
    <lineage>
        <taxon>Eukaryota</taxon>
        <taxon>Metazoa</taxon>
        <taxon>Spiralia</taxon>
        <taxon>Gnathifera</taxon>
        <taxon>Rotifera</taxon>
        <taxon>Eurotatoria</taxon>
        <taxon>Bdelloidea</taxon>
        <taxon>Philodinida</taxon>
        <taxon>Philodinidae</taxon>
        <taxon>Didymodactylos</taxon>
    </lineage>
</organism>
<dbReference type="Proteomes" id="UP000682733">
    <property type="component" value="Unassembled WGS sequence"/>
</dbReference>
<dbReference type="AlphaFoldDB" id="A0A8S2FT53"/>
<name>A0A8S2FT53_9BILA</name>
<dbReference type="Proteomes" id="UP000677228">
    <property type="component" value="Unassembled WGS sequence"/>
</dbReference>
<protein>
    <submittedName>
        <fullName evidence="1">Uncharacterized protein</fullName>
    </submittedName>
</protein>
<comment type="caution">
    <text evidence="1">The sequence shown here is derived from an EMBL/GenBank/DDBJ whole genome shotgun (WGS) entry which is preliminary data.</text>
</comment>
<evidence type="ECO:0000313" key="1">
    <source>
        <dbReference type="EMBL" id="CAF1540013.1"/>
    </source>
</evidence>
<proteinExistence type="predicted"/>
<feature type="non-terminal residue" evidence="1">
    <location>
        <position position="25"/>
    </location>
</feature>
<evidence type="ECO:0000313" key="2">
    <source>
        <dbReference type="EMBL" id="CAF4328182.1"/>
    </source>
</evidence>
<reference evidence="1" key="1">
    <citation type="submission" date="2021-02" db="EMBL/GenBank/DDBJ databases">
        <authorList>
            <person name="Nowell W R."/>
        </authorList>
    </citation>
    <scope>NUCLEOTIDE SEQUENCE</scope>
</reference>
<evidence type="ECO:0000313" key="3">
    <source>
        <dbReference type="Proteomes" id="UP000677228"/>
    </source>
</evidence>
<sequence length="25" mass="3017">MVLQRDRCSAPIITRYKVIFQEFMA</sequence>
<gene>
    <name evidence="1" type="ORF">OVA965_LOCUS38723</name>
    <name evidence="2" type="ORF">TMI583_LOCUS39934</name>
</gene>
<accession>A0A8S2FT53</accession>
<dbReference type="EMBL" id="CAJOBA010061045">
    <property type="protein sequence ID" value="CAF4328182.1"/>
    <property type="molecule type" value="Genomic_DNA"/>
</dbReference>
<dbReference type="EMBL" id="CAJNOK010038721">
    <property type="protein sequence ID" value="CAF1540013.1"/>
    <property type="molecule type" value="Genomic_DNA"/>
</dbReference>